<dbReference type="GO" id="GO:0000981">
    <property type="term" value="F:DNA-binding transcription factor activity, RNA polymerase II-specific"/>
    <property type="evidence" value="ECO:0007669"/>
    <property type="project" value="UniProtKB-ARBA"/>
</dbReference>
<dbReference type="GO" id="GO:0003677">
    <property type="term" value="F:DNA binding"/>
    <property type="evidence" value="ECO:0007669"/>
    <property type="project" value="InterPro"/>
</dbReference>
<feature type="compositionally biased region" description="Low complexity" evidence="3">
    <location>
        <begin position="182"/>
        <end position="205"/>
    </location>
</feature>
<dbReference type="InterPro" id="IPR018004">
    <property type="entry name" value="KilA/APSES_HTH"/>
</dbReference>
<gene>
    <name evidence="5" type="primary">SWI6_5</name>
    <name evidence="5" type="ORF">HK097_008709</name>
</gene>
<dbReference type="InterPro" id="IPR036887">
    <property type="entry name" value="HTH_APSES_sf"/>
</dbReference>
<feature type="region of interest" description="Disordered" evidence="3">
    <location>
        <begin position="161"/>
        <end position="209"/>
    </location>
</feature>
<protein>
    <submittedName>
        <fullName evidence="5">Transcriptional regulator swi6</fullName>
    </submittedName>
</protein>
<dbReference type="FunFam" id="3.10.260.10:FF:000001">
    <property type="entry name" value="APSES transcription factor (MbpA)"/>
    <property type="match status" value="1"/>
</dbReference>
<evidence type="ECO:0000256" key="3">
    <source>
        <dbReference type="SAM" id="MobiDB-lite"/>
    </source>
</evidence>
<dbReference type="Pfam" id="PF04383">
    <property type="entry name" value="KilA-N"/>
    <property type="match status" value="1"/>
</dbReference>
<keyword evidence="2" id="KW-0040">ANK repeat</keyword>
<evidence type="ECO:0000256" key="2">
    <source>
        <dbReference type="ARBA" id="ARBA00023043"/>
    </source>
</evidence>
<feature type="domain" description="HTH APSES-type" evidence="4">
    <location>
        <begin position="213"/>
        <end position="310"/>
    </location>
</feature>
<evidence type="ECO:0000313" key="6">
    <source>
        <dbReference type="Proteomes" id="UP001212841"/>
    </source>
</evidence>
<reference evidence="5" key="1">
    <citation type="submission" date="2020-05" db="EMBL/GenBank/DDBJ databases">
        <title>Phylogenomic resolution of chytrid fungi.</title>
        <authorList>
            <person name="Stajich J.E."/>
            <person name="Amses K."/>
            <person name="Simmons R."/>
            <person name="Seto K."/>
            <person name="Myers J."/>
            <person name="Bonds A."/>
            <person name="Quandt C.A."/>
            <person name="Barry K."/>
            <person name="Liu P."/>
            <person name="Grigoriev I."/>
            <person name="Longcore J.E."/>
            <person name="James T.Y."/>
        </authorList>
    </citation>
    <scope>NUCLEOTIDE SEQUENCE</scope>
    <source>
        <strain evidence="5">JEL0318</strain>
    </source>
</reference>
<evidence type="ECO:0000313" key="5">
    <source>
        <dbReference type="EMBL" id="KAJ3050327.1"/>
    </source>
</evidence>
<accession>A0AAD5SBH7</accession>
<dbReference type="PANTHER" id="PTHR43828">
    <property type="entry name" value="ASPARAGINASE"/>
    <property type="match status" value="1"/>
</dbReference>
<dbReference type="AlphaFoldDB" id="A0AAD5SBH7"/>
<dbReference type="SMART" id="SM01252">
    <property type="entry name" value="KilA-N"/>
    <property type="match status" value="1"/>
</dbReference>
<organism evidence="5 6">
    <name type="scientific">Rhizophlyctis rosea</name>
    <dbReference type="NCBI Taxonomy" id="64517"/>
    <lineage>
        <taxon>Eukaryota</taxon>
        <taxon>Fungi</taxon>
        <taxon>Fungi incertae sedis</taxon>
        <taxon>Chytridiomycota</taxon>
        <taxon>Chytridiomycota incertae sedis</taxon>
        <taxon>Chytridiomycetes</taxon>
        <taxon>Rhizophlyctidales</taxon>
        <taxon>Rhizophlyctidaceae</taxon>
        <taxon>Rhizophlyctis</taxon>
    </lineage>
</organism>
<keyword evidence="6" id="KW-1185">Reference proteome</keyword>
<dbReference type="Gene3D" id="3.10.260.10">
    <property type="entry name" value="Transcription regulator HTH, APSES-type DNA-binding domain"/>
    <property type="match status" value="1"/>
</dbReference>
<keyword evidence="1" id="KW-0677">Repeat</keyword>
<dbReference type="PROSITE" id="PS51299">
    <property type="entry name" value="HTH_APSES"/>
    <property type="match status" value="1"/>
</dbReference>
<evidence type="ECO:0000259" key="4">
    <source>
        <dbReference type="PROSITE" id="PS51299"/>
    </source>
</evidence>
<dbReference type="GO" id="GO:0033309">
    <property type="term" value="C:SBF transcription complex"/>
    <property type="evidence" value="ECO:0007669"/>
    <property type="project" value="TreeGrafter"/>
</dbReference>
<sequence length="310" mass="34493">MSTQYQPQSVYEPNYLASLIEKDEELVDPGHLLLPTPPHIEPPAYPTALVPPTGTPYQPWDDPRYALSSMQSYPSQMYTYPQQQQQLYRNGTSHAMSNTSPVEAPTLTSSIPQLQHANHSMYSQPSPMTMHYQNVYQQQQQQAPVVPVYRPSNFMTVPLRRQPSEAVEYDRASNSTPPTKRGTVSGTSSSASSVNGATPAGGAKAPPKPRVGLYEATYSNVSVFELSVNGVGVMRRQSDSWINATHVLKVAGIEKGRRTKILEREIHHGEHEKIQGGYGKYQGTWIPLERAKQLAREYGVFDGLQPLLEI</sequence>
<evidence type="ECO:0000256" key="1">
    <source>
        <dbReference type="ARBA" id="ARBA00022737"/>
    </source>
</evidence>
<name>A0AAD5SBH7_9FUNG</name>
<comment type="caution">
    <text evidence="5">The sequence shown here is derived from an EMBL/GenBank/DDBJ whole genome shotgun (WGS) entry which is preliminary data.</text>
</comment>
<dbReference type="GO" id="GO:0030907">
    <property type="term" value="C:MBF transcription complex"/>
    <property type="evidence" value="ECO:0007669"/>
    <property type="project" value="TreeGrafter"/>
</dbReference>
<dbReference type="InterPro" id="IPR051642">
    <property type="entry name" value="SWI6-like"/>
</dbReference>
<proteinExistence type="predicted"/>
<dbReference type="Proteomes" id="UP001212841">
    <property type="component" value="Unassembled WGS sequence"/>
</dbReference>
<dbReference type="EMBL" id="JADGJD010000527">
    <property type="protein sequence ID" value="KAJ3050327.1"/>
    <property type="molecule type" value="Genomic_DNA"/>
</dbReference>
<dbReference type="InterPro" id="IPR003163">
    <property type="entry name" value="Tscrpt_reg_HTH_APSES-type"/>
</dbReference>
<dbReference type="PANTHER" id="PTHR43828:SF3">
    <property type="entry name" value="CHROMO DOMAIN-CONTAINING PROTEIN"/>
    <property type="match status" value="1"/>
</dbReference>
<dbReference type="SUPFAM" id="SSF54616">
    <property type="entry name" value="DNA-binding domain of Mlu1-box binding protein MBP1"/>
    <property type="match status" value="1"/>
</dbReference>